<proteinExistence type="predicted"/>
<reference evidence="2 3" key="1">
    <citation type="journal article" date="2019" name="Commun. Biol.">
        <title>The bagworm genome reveals a unique fibroin gene that provides high tensile strength.</title>
        <authorList>
            <person name="Kono N."/>
            <person name="Nakamura H."/>
            <person name="Ohtoshi R."/>
            <person name="Tomita M."/>
            <person name="Numata K."/>
            <person name="Arakawa K."/>
        </authorList>
    </citation>
    <scope>NUCLEOTIDE SEQUENCE [LARGE SCALE GENOMIC DNA]</scope>
</reference>
<feature type="region of interest" description="Disordered" evidence="1">
    <location>
        <begin position="97"/>
        <end position="125"/>
    </location>
</feature>
<feature type="compositionally biased region" description="Basic and acidic residues" evidence="1">
    <location>
        <begin position="103"/>
        <end position="125"/>
    </location>
</feature>
<dbReference type="OrthoDB" id="7481302at2759"/>
<evidence type="ECO:0000256" key="1">
    <source>
        <dbReference type="SAM" id="MobiDB-lite"/>
    </source>
</evidence>
<dbReference type="EMBL" id="BGZK01000012">
    <property type="protein sequence ID" value="GBP04012.1"/>
    <property type="molecule type" value="Genomic_DNA"/>
</dbReference>
<keyword evidence="3" id="KW-1185">Reference proteome</keyword>
<protein>
    <submittedName>
        <fullName evidence="2">Uncharacterized protein</fullName>
    </submittedName>
</protein>
<comment type="caution">
    <text evidence="2">The sequence shown here is derived from an EMBL/GenBank/DDBJ whole genome shotgun (WGS) entry which is preliminary data.</text>
</comment>
<dbReference type="AlphaFoldDB" id="A0A4C1SPG7"/>
<gene>
    <name evidence="2" type="ORF">EVAR_74782_1</name>
</gene>
<feature type="region of interest" description="Disordered" evidence="1">
    <location>
        <begin position="32"/>
        <end position="53"/>
    </location>
</feature>
<sequence length="125" mass="13719">MLTALLIQHDQGFHAHLVTLQHSNDVTICSSPNNESAWRGTPRGARAGTAAPRPPAILKLRTQTVNHIAQETSIINNELESGEARARRCGAARELLVHTRLTPTERHHANASTERKEAQSEHNAV</sequence>
<accession>A0A4C1SPG7</accession>
<evidence type="ECO:0000313" key="2">
    <source>
        <dbReference type="EMBL" id="GBP04012.1"/>
    </source>
</evidence>
<organism evidence="2 3">
    <name type="scientific">Eumeta variegata</name>
    <name type="common">Bagworm moth</name>
    <name type="synonym">Eumeta japonica</name>
    <dbReference type="NCBI Taxonomy" id="151549"/>
    <lineage>
        <taxon>Eukaryota</taxon>
        <taxon>Metazoa</taxon>
        <taxon>Ecdysozoa</taxon>
        <taxon>Arthropoda</taxon>
        <taxon>Hexapoda</taxon>
        <taxon>Insecta</taxon>
        <taxon>Pterygota</taxon>
        <taxon>Neoptera</taxon>
        <taxon>Endopterygota</taxon>
        <taxon>Lepidoptera</taxon>
        <taxon>Glossata</taxon>
        <taxon>Ditrysia</taxon>
        <taxon>Tineoidea</taxon>
        <taxon>Psychidae</taxon>
        <taxon>Oiketicinae</taxon>
        <taxon>Eumeta</taxon>
    </lineage>
</organism>
<feature type="compositionally biased region" description="Low complexity" evidence="1">
    <location>
        <begin position="39"/>
        <end position="51"/>
    </location>
</feature>
<evidence type="ECO:0000313" key="3">
    <source>
        <dbReference type="Proteomes" id="UP000299102"/>
    </source>
</evidence>
<dbReference type="Proteomes" id="UP000299102">
    <property type="component" value="Unassembled WGS sequence"/>
</dbReference>
<name>A0A4C1SPG7_EUMVA</name>